<evidence type="ECO:0000256" key="7">
    <source>
        <dbReference type="ARBA" id="ARBA00022989"/>
    </source>
</evidence>
<dbReference type="OrthoDB" id="10024078at2759"/>
<keyword evidence="6" id="KW-0552">Olfaction</keyword>
<keyword evidence="3" id="KW-1003">Cell membrane</keyword>
<sequence length="496" mass="55696">MFKKILIGSAIALVLGIFVGFIGFPKLLNKMIKGQLNLKPGSEPRQMWEKFPIALNFSIYVFNVTNPDEVQNGGKPRVQEVGPFVFEEWKDKYDLEDFEDEDAVAYNMRNTFIFRPDLGLSGEDLIVMPHPLVQIMAIAVKRDKEALINMISEGLQALFKPTTPFVHAPFMDIFFRGIDVDCSIDHFAAKAICLNFHTGAIKGAEKVNSTHFKFSLFGGANHTDAGRYKVARGVKVSRDIGRVLEFDDSDELSVWDGDECNQFRGTDTTIFAPLMKPEEGLWSFAADLCRSLGAEFEKKTTYAGIPAYYYTIDLGDPKNDPDKHCFCKDYPDDCPPKGTMDLTLCNEAPMIVSLPHFFKADPQLVADVDGLDPVEEKHGVFIVFERISGTPLSAAKRLQFSLSVMPVPEVEVMKNLRTLTMPLFWVEEAASLDKTWTDMLKKKVFLVIKINNVFKWMSTIFGALGLAISLYMLFGRNQITTTNVTPTTEASTIDKH</sequence>
<proteinExistence type="evidence at transcript level"/>
<keyword evidence="8 13" id="KW-0472">Membrane</keyword>
<feature type="transmembrane region" description="Helical" evidence="13">
    <location>
        <begin position="6"/>
        <end position="24"/>
    </location>
</feature>
<keyword evidence="10" id="KW-0675">Receptor</keyword>
<keyword evidence="5 13" id="KW-0812">Transmembrane</keyword>
<organism evidence="14">
    <name type="scientific">Bactrocera dorsalis</name>
    <name type="common">Oriental fruit fly</name>
    <name type="synonym">Dacus dorsalis</name>
    <dbReference type="NCBI Taxonomy" id="27457"/>
    <lineage>
        <taxon>Eukaryota</taxon>
        <taxon>Metazoa</taxon>
        <taxon>Ecdysozoa</taxon>
        <taxon>Arthropoda</taxon>
        <taxon>Hexapoda</taxon>
        <taxon>Insecta</taxon>
        <taxon>Pterygota</taxon>
        <taxon>Neoptera</taxon>
        <taxon>Endopterygota</taxon>
        <taxon>Diptera</taxon>
        <taxon>Brachycera</taxon>
        <taxon>Muscomorpha</taxon>
        <taxon>Tephritoidea</taxon>
        <taxon>Tephritidae</taxon>
        <taxon>Bactrocera</taxon>
        <taxon>Bactrocera</taxon>
    </lineage>
</organism>
<evidence type="ECO:0000256" key="10">
    <source>
        <dbReference type="ARBA" id="ARBA00023170"/>
    </source>
</evidence>
<keyword evidence="11" id="KW-0325">Glycoprotein</keyword>
<dbReference type="InterPro" id="IPR002159">
    <property type="entry name" value="CD36_fam"/>
</dbReference>
<comment type="similarity">
    <text evidence="2">Belongs to the CD36 family.</text>
</comment>
<evidence type="ECO:0000256" key="12">
    <source>
        <dbReference type="ARBA" id="ARBA00040646"/>
    </source>
</evidence>
<evidence type="ECO:0000256" key="9">
    <source>
        <dbReference type="ARBA" id="ARBA00023157"/>
    </source>
</evidence>
<keyword evidence="7 13" id="KW-1133">Transmembrane helix</keyword>
<evidence type="ECO:0000256" key="2">
    <source>
        <dbReference type="ARBA" id="ARBA00010532"/>
    </source>
</evidence>
<feature type="transmembrane region" description="Helical" evidence="13">
    <location>
        <begin position="453"/>
        <end position="474"/>
    </location>
</feature>
<dbReference type="PANTHER" id="PTHR11923:SF69">
    <property type="entry name" value="SENSORY NEURON MEMBRANE PROTEIN 1"/>
    <property type="match status" value="1"/>
</dbReference>
<evidence type="ECO:0000256" key="3">
    <source>
        <dbReference type="ARBA" id="ARBA00022475"/>
    </source>
</evidence>
<dbReference type="PANTHER" id="PTHR11923">
    <property type="entry name" value="SCAVENGER RECEPTOR CLASS B TYPE-1 SR-B1"/>
    <property type="match status" value="1"/>
</dbReference>
<comment type="subcellular location">
    <subcellularLocation>
        <location evidence="1">Cell membrane</location>
        <topology evidence="1">Multi-pass membrane protein</topology>
    </subcellularLocation>
</comment>
<evidence type="ECO:0000256" key="13">
    <source>
        <dbReference type="SAM" id="Phobius"/>
    </source>
</evidence>
<dbReference type="GO" id="GO:0005886">
    <property type="term" value="C:plasma membrane"/>
    <property type="evidence" value="ECO:0007669"/>
    <property type="project" value="UniProtKB-SubCell"/>
</dbReference>
<evidence type="ECO:0000256" key="5">
    <source>
        <dbReference type="ARBA" id="ARBA00022692"/>
    </source>
</evidence>
<name>A0A0G2UET8_BACDO</name>
<keyword evidence="9" id="KW-1015">Disulfide bond</keyword>
<accession>A0A0G2UET8</accession>
<dbReference type="GO" id="GO:0005044">
    <property type="term" value="F:scavenger receptor activity"/>
    <property type="evidence" value="ECO:0007669"/>
    <property type="project" value="TreeGrafter"/>
</dbReference>
<protein>
    <recommendedName>
        <fullName evidence="12">Sensory neuron membrane protein 1</fullName>
    </recommendedName>
</protein>
<reference evidence="14" key="1">
    <citation type="submission" date="2015-02" db="EMBL/GenBank/DDBJ databases">
        <title>Discovery of Chemosensory Genes in the Oriental Fruit Fly, Bactrocera dorsalis.</title>
        <authorList>
            <person name="Wu Z."/>
            <person name="Zhang H."/>
            <person name="Bin S."/>
            <person name="Wang Z."/>
            <person name="He H."/>
            <person name="Lin J."/>
        </authorList>
    </citation>
    <scope>NUCLEOTIDE SEQUENCE</scope>
</reference>
<dbReference type="GO" id="GO:0005737">
    <property type="term" value="C:cytoplasm"/>
    <property type="evidence" value="ECO:0007669"/>
    <property type="project" value="TreeGrafter"/>
</dbReference>
<evidence type="ECO:0000256" key="6">
    <source>
        <dbReference type="ARBA" id="ARBA00022725"/>
    </source>
</evidence>
<evidence type="ECO:0000256" key="1">
    <source>
        <dbReference type="ARBA" id="ARBA00004651"/>
    </source>
</evidence>
<keyword evidence="4" id="KW-0716">Sensory transduction</keyword>
<gene>
    <name evidence="14" type="primary">SNMP1-2</name>
</gene>
<dbReference type="Pfam" id="PF01130">
    <property type="entry name" value="CD36"/>
    <property type="match status" value="1"/>
</dbReference>
<evidence type="ECO:0000256" key="4">
    <source>
        <dbReference type="ARBA" id="ARBA00022606"/>
    </source>
</evidence>
<dbReference type="AlphaFoldDB" id="A0A0G2UET8"/>
<dbReference type="PRINTS" id="PR01609">
    <property type="entry name" value="CD36FAMILY"/>
</dbReference>
<evidence type="ECO:0000256" key="11">
    <source>
        <dbReference type="ARBA" id="ARBA00023180"/>
    </source>
</evidence>
<dbReference type="GO" id="GO:0007608">
    <property type="term" value="P:sensory perception of smell"/>
    <property type="evidence" value="ECO:0007669"/>
    <property type="project" value="UniProtKB-KW"/>
</dbReference>
<evidence type="ECO:0000313" key="14">
    <source>
        <dbReference type="EMBL" id="AKI29051.1"/>
    </source>
</evidence>
<dbReference type="EMBL" id="KP743735">
    <property type="protein sequence ID" value="AKI29051.1"/>
    <property type="molecule type" value="mRNA"/>
</dbReference>
<evidence type="ECO:0000256" key="8">
    <source>
        <dbReference type="ARBA" id="ARBA00023136"/>
    </source>
</evidence>